<dbReference type="GO" id="GO:0010331">
    <property type="term" value="F:gibberellin binding"/>
    <property type="evidence" value="ECO:0007669"/>
    <property type="project" value="TreeGrafter"/>
</dbReference>
<dbReference type="InterPro" id="IPR002168">
    <property type="entry name" value="Lipase_GDXG_HIS_AS"/>
</dbReference>
<dbReference type="GO" id="GO:0009939">
    <property type="term" value="P:positive regulation of gibberellic acid mediated signaling pathway"/>
    <property type="evidence" value="ECO:0007669"/>
    <property type="project" value="TreeGrafter"/>
</dbReference>
<name>A0AB40BHP4_DIOCR</name>
<keyword evidence="2" id="KW-0378">Hydrolase</keyword>
<dbReference type="InterPro" id="IPR013094">
    <property type="entry name" value="AB_hydrolase_3"/>
</dbReference>
<proteinExistence type="inferred from homology"/>
<keyword evidence="5" id="KW-1185">Reference proteome</keyword>
<reference evidence="6" key="1">
    <citation type="submission" date="2025-08" db="UniProtKB">
        <authorList>
            <consortium name="RefSeq"/>
        </authorList>
    </citation>
    <scope>IDENTIFICATION</scope>
</reference>
<evidence type="ECO:0000256" key="2">
    <source>
        <dbReference type="ARBA" id="ARBA00022801"/>
    </source>
</evidence>
<sequence>MAGSEEINANESKMVVPLTTWILISNFKLAYNLLRRPDGTFDRHLAEFLDRRVPANSTPINGIASFDILISSLLLRLYFPSDTPTLPDFSNPLFRHPFPVILFFHGGSFAHSSANSAIYDSLCRRLVHHCSPAVVISVNYRRSPEHRYPCAYDDGWTALQWAYNQAFLRNSPNSNPNIFLSGDSSGGNIAHHVALRAAATSNIILSGNILLNPMFGGQCRTPSELKLDGKFFVTLKDRDWYWKAFLPIEADRDHPACNPFGPNSVPISGLPFPKSLVIVAGLDLTHDWQLRYVHGLKEGGHDVKLVFRESATIGFYLLPNNDHCHVVMDEIRNFVSSNCH</sequence>
<evidence type="ECO:0000256" key="3">
    <source>
        <dbReference type="PROSITE-ProRule" id="PRU10038"/>
    </source>
</evidence>
<feature type="domain" description="Alpha/beta hydrolase fold-3" evidence="4">
    <location>
        <begin position="101"/>
        <end position="316"/>
    </location>
</feature>
<evidence type="ECO:0000313" key="6">
    <source>
        <dbReference type="RefSeq" id="XP_039126844.1"/>
    </source>
</evidence>
<feature type="active site" evidence="3">
    <location>
        <position position="184"/>
    </location>
</feature>
<comment type="similarity">
    <text evidence="1">Belongs to the 'GDXG' lipolytic enzyme family.</text>
</comment>
<evidence type="ECO:0000313" key="5">
    <source>
        <dbReference type="Proteomes" id="UP001515500"/>
    </source>
</evidence>
<dbReference type="GeneID" id="120262985"/>
<dbReference type="GO" id="GO:0016787">
    <property type="term" value="F:hydrolase activity"/>
    <property type="evidence" value="ECO:0007669"/>
    <property type="project" value="UniProtKB-KW"/>
</dbReference>
<dbReference type="Gene3D" id="3.40.50.1820">
    <property type="entry name" value="alpha/beta hydrolase"/>
    <property type="match status" value="1"/>
</dbReference>
<dbReference type="Pfam" id="PF07859">
    <property type="entry name" value="Abhydrolase_3"/>
    <property type="match status" value="1"/>
</dbReference>
<dbReference type="GO" id="GO:0005737">
    <property type="term" value="C:cytoplasm"/>
    <property type="evidence" value="ECO:0007669"/>
    <property type="project" value="TreeGrafter"/>
</dbReference>
<evidence type="ECO:0000256" key="1">
    <source>
        <dbReference type="ARBA" id="ARBA00010515"/>
    </source>
</evidence>
<evidence type="ECO:0000259" key="4">
    <source>
        <dbReference type="Pfam" id="PF07859"/>
    </source>
</evidence>
<gene>
    <name evidence="6" type="primary">LOC120262985</name>
</gene>
<dbReference type="InterPro" id="IPR033140">
    <property type="entry name" value="Lipase_GDXG_put_SER_AS"/>
</dbReference>
<dbReference type="PROSITE" id="PS01173">
    <property type="entry name" value="LIPASE_GDXG_HIS"/>
    <property type="match status" value="1"/>
</dbReference>
<dbReference type="InterPro" id="IPR050466">
    <property type="entry name" value="Carboxylest/Gibb_receptor"/>
</dbReference>
<dbReference type="AlphaFoldDB" id="A0AB40BHP4"/>
<dbReference type="GO" id="GO:0048444">
    <property type="term" value="P:floral organ morphogenesis"/>
    <property type="evidence" value="ECO:0007669"/>
    <property type="project" value="TreeGrafter"/>
</dbReference>
<accession>A0AB40BHP4</accession>
<dbReference type="RefSeq" id="XP_039126844.1">
    <property type="nucleotide sequence ID" value="XM_039270910.1"/>
</dbReference>
<organism evidence="5 6">
    <name type="scientific">Dioscorea cayennensis subsp. rotundata</name>
    <name type="common">White Guinea yam</name>
    <name type="synonym">Dioscorea rotundata</name>
    <dbReference type="NCBI Taxonomy" id="55577"/>
    <lineage>
        <taxon>Eukaryota</taxon>
        <taxon>Viridiplantae</taxon>
        <taxon>Streptophyta</taxon>
        <taxon>Embryophyta</taxon>
        <taxon>Tracheophyta</taxon>
        <taxon>Spermatophyta</taxon>
        <taxon>Magnoliopsida</taxon>
        <taxon>Liliopsida</taxon>
        <taxon>Dioscoreales</taxon>
        <taxon>Dioscoreaceae</taxon>
        <taxon>Dioscorea</taxon>
    </lineage>
</organism>
<dbReference type="PANTHER" id="PTHR23024">
    <property type="entry name" value="ARYLACETAMIDE DEACETYLASE"/>
    <property type="match status" value="1"/>
</dbReference>
<dbReference type="GO" id="GO:0005634">
    <property type="term" value="C:nucleus"/>
    <property type="evidence" value="ECO:0007669"/>
    <property type="project" value="TreeGrafter"/>
</dbReference>
<protein>
    <submittedName>
        <fullName evidence="6">Gibberellin receptor GID1C-like</fullName>
    </submittedName>
</protein>
<dbReference type="PANTHER" id="PTHR23024:SF492">
    <property type="entry name" value="GIBBERELLIN RECEPTOR GID1C"/>
    <property type="match status" value="1"/>
</dbReference>
<dbReference type="Proteomes" id="UP001515500">
    <property type="component" value="Chromosome 6"/>
</dbReference>
<dbReference type="InterPro" id="IPR029058">
    <property type="entry name" value="AB_hydrolase_fold"/>
</dbReference>
<dbReference type="GO" id="GO:0010325">
    <property type="term" value="P:raffinose family oligosaccharide biosynthetic process"/>
    <property type="evidence" value="ECO:0007669"/>
    <property type="project" value="TreeGrafter"/>
</dbReference>
<dbReference type="SUPFAM" id="SSF53474">
    <property type="entry name" value="alpha/beta-Hydrolases"/>
    <property type="match status" value="1"/>
</dbReference>
<dbReference type="PROSITE" id="PS01174">
    <property type="entry name" value="LIPASE_GDXG_SER"/>
    <property type="match status" value="1"/>
</dbReference>